<accession>A0A6J4VR93</accession>
<reference evidence="2" key="1">
    <citation type="submission" date="2020-02" db="EMBL/GenBank/DDBJ databases">
        <authorList>
            <person name="Meier V. D."/>
        </authorList>
    </citation>
    <scope>NUCLEOTIDE SEQUENCE</scope>
    <source>
        <strain evidence="2">AVDCRST_MAG18</strain>
    </source>
</reference>
<feature type="region of interest" description="Disordered" evidence="1">
    <location>
        <begin position="18"/>
        <end position="64"/>
    </location>
</feature>
<protein>
    <submittedName>
        <fullName evidence="2">Uncharacterized protein</fullName>
    </submittedName>
</protein>
<dbReference type="EMBL" id="CADCWN010000312">
    <property type="protein sequence ID" value="CAA9586443.1"/>
    <property type="molecule type" value="Genomic_DNA"/>
</dbReference>
<proteinExistence type="predicted"/>
<evidence type="ECO:0000256" key="1">
    <source>
        <dbReference type="SAM" id="MobiDB-lite"/>
    </source>
</evidence>
<sequence>MFDATIEDHGLLPQIREGMNVRDSGGDEIGTVKRVQMGGGNDPVDAERQSREAAGPADGRDAHDATLAGDFISTFSAGNDNLPDEARQNLERKGYIEIDSRGLFSANRYAAADQIASVDGDAVTLNVSGDSLTKSR</sequence>
<name>A0A6J4VR93_9BACT</name>
<gene>
    <name evidence="2" type="ORF">AVDCRST_MAG18-3926</name>
</gene>
<dbReference type="AlphaFoldDB" id="A0A6J4VR93"/>
<organism evidence="2">
    <name type="scientific">uncultured Thermomicrobiales bacterium</name>
    <dbReference type="NCBI Taxonomy" id="1645740"/>
    <lineage>
        <taxon>Bacteria</taxon>
        <taxon>Pseudomonadati</taxon>
        <taxon>Thermomicrobiota</taxon>
        <taxon>Thermomicrobia</taxon>
        <taxon>Thermomicrobiales</taxon>
        <taxon>environmental samples</taxon>
    </lineage>
</organism>
<evidence type="ECO:0000313" key="2">
    <source>
        <dbReference type="EMBL" id="CAA9586443.1"/>
    </source>
</evidence>